<keyword evidence="4" id="KW-0479">Metal-binding</keyword>
<comment type="cofactor">
    <cofactor evidence="1">
        <name>heme b</name>
        <dbReference type="ChEBI" id="CHEBI:60344"/>
    </cofactor>
</comment>
<evidence type="ECO:0000313" key="11">
    <source>
        <dbReference type="EMBL" id="KAF2531905.1"/>
    </source>
</evidence>
<dbReference type="InterPro" id="IPR000971">
    <property type="entry name" value="Globin"/>
</dbReference>
<evidence type="ECO:0000256" key="9">
    <source>
        <dbReference type="SAM" id="MobiDB-lite"/>
    </source>
</evidence>
<proteinExistence type="inferred from homology"/>
<dbReference type="GO" id="GO:0019825">
    <property type="term" value="F:oxygen binding"/>
    <property type="evidence" value="ECO:0007669"/>
    <property type="project" value="InterPro"/>
</dbReference>
<dbReference type="GO" id="GO:0016491">
    <property type="term" value="F:oxidoreductase activity"/>
    <property type="evidence" value="ECO:0007669"/>
    <property type="project" value="UniProtKB-KW"/>
</dbReference>
<keyword evidence="5" id="KW-0560">Oxidoreductase</keyword>
<dbReference type="PANTHER" id="PTHR22924:SF39">
    <property type="entry name" value="NON-SYMBIOTIC HEMOGLOBIN 1"/>
    <property type="match status" value="1"/>
</dbReference>
<evidence type="ECO:0000256" key="1">
    <source>
        <dbReference type="ARBA" id="ARBA00001970"/>
    </source>
</evidence>
<organism evidence="11">
    <name type="scientific">Brassica cretica</name>
    <name type="common">Mustard</name>
    <dbReference type="NCBI Taxonomy" id="69181"/>
    <lineage>
        <taxon>Eukaryota</taxon>
        <taxon>Viridiplantae</taxon>
        <taxon>Streptophyta</taxon>
        <taxon>Embryophyta</taxon>
        <taxon>Tracheophyta</taxon>
        <taxon>Spermatophyta</taxon>
        <taxon>Magnoliopsida</taxon>
        <taxon>eudicotyledons</taxon>
        <taxon>Gunneridae</taxon>
        <taxon>Pentapetalae</taxon>
        <taxon>rosids</taxon>
        <taxon>malvids</taxon>
        <taxon>Brassicales</taxon>
        <taxon>Brassicaceae</taxon>
        <taxon>Brassiceae</taxon>
        <taxon>Brassica</taxon>
    </lineage>
</organism>
<feature type="domain" description="Globin" evidence="10">
    <location>
        <begin position="79"/>
        <end position="190"/>
    </location>
</feature>
<gene>
    <name evidence="11" type="ORF">F2Q70_00029575</name>
</gene>
<feature type="region of interest" description="Disordered" evidence="9">
    <location>
        <begin position="166"/>
        <end position="190"/>
    </location>
</feature>
<comment type="similarity">
    <text evidence="2">Belongs to the plant globin family.</text>
</comment>
<comment type="function">
    <text evidence="7">Phytoglobin that reduces nitrite to nitric oxide (NO) under anoxic conditions (e.g. during flooding or in waterlogged soil). May not function as an oxygen storage or transport protein. Has an unusually high affinity for O(2) through an hexacoordinate heme iron because of a very low dissociation constant.</text>
</comment>
<dbReference type="InterPro" id="IPR019824">
    <property type="entry name" value="Leghaemoglobin_Fe_BS"/>
</dbReference>
<dbReference type="SUPFAM" id="SSF46458">
    <property type="entry name" value="Globin-like"/>
    <property type="match status" value="1"/>
</dbReference>
<evidence type="ECO:0000256" key="6">
    <source>
        <dbReference type="ARBA" id="ARBA00023004"/>
    </source>
</evidence>
<evidence type="ECO:0000256" key="8">
    <source>
        <dbReference type="ARBA" id="ARBA00048118"/>
    </source>
</evidence>
<evidence type="ECO:0000256" key="7">
    <source>
        <dbReference type="ARBA" id="ARBA00045248"/>
    </source>
</evidence>
<accession>A0A8S9FE06</accession>
<dbReference type="GO" id="GO:0020037">
    <property type="term" value="F:heme binding"/>
    <property type="evidence" value="ECO:0007669"/>
    <property type="project" value="InterPro"/>
</dbReference>
<dbReference type="GO" id="GO:0046872">
    <property type="term" value="F:metal ion binding"/>
    <property type="evidence" value="ECO:0007669"/>
    <property type="project" value="UniProtKB-KW"/>
</dbReference>
<evidence type="ECO:0000259" key="10">
    <source>
        <dbReference type="PROSITE" id="PS01033"/>
    </source>
</evidence>
<dbReference type="Gene3D" id="1.10.490.10">
    <property type="entry name" value="Globins"/>
    <property type="match status" value="1"/>
</dbReference>
<protein>
    <recommendedName>
        <fullName evidence="10">Globin domain-containing protein</fullName>
    </recommendedName>
</protein>
<name>A0A8S9FE06_BRACR</name>
<evidence type="ECO:0000256" key="2">
    <source>
        <dbReference type="ARBA" id="ARBA00007609"/>
    </source>
</evidence>
<dbReference type="InterPro" id="IPR001032">
    <property type="entry name" value="Leghaemoglobin-like"/>
</dbReference>
<evidence type="ECO:0000256" key="5">
    <source>
        <dbReference type="ARBA" id="ARBA00023002"/>
    </source>
</evidence>
<evidence type="ECO:0000256" key="4">
    <source>
        <dbReference type="ARBA" id="ARBA00022723"/>
    </source>
</evidence>
<dbReference type="PANTHER" id="PTHR22924">
    <property type="entry name" value="LEGHEMOGLOBIN-RELATED"/>
    <property type="match status" value="1"/>
</dbReference>
<dbReference type="InterPro" id="IPR012292">
    <property type="entry name" value="Globin/Proto"/>
</dbReference>
<sequence>MSCHQDHLVTTHPGGVSLKGKVLGLKLTNNLIMESEKTHNGGIGVGALKYLSLGHHKRKKNSKSSNLASEDMESEGKIVFTEEQEALVVKSWSVMKKNSADLGLKLFIKIFEIAPTTKKLFSFLRDSPIPAEQNPKLKPHAMSVFVMTYIVVVICTESLVCGLASHPSRSNSSVTHPSFFPISGETDERQ</sequence>
<dbReference type="PROSITE" id="PS01033">
    <property type="entry name" value="GLOBIN"/>
    <property type="match status" value="1"/>
</dbReference>
<keyword evidence="3" id="KW-0349">Heme</keyword>
<dbReference type="AlphaFoldDB" id="A0A8S9FE06"/>
<comment type="caution">
    <text evidence="11">The sequence shown here is derived from an EMBL/GenBank/DDBJ whole genome shotgun (WGS) entry which is preliminary data.</text>
</comment>
<evidence type="ECO:0000256" key="3">
    <source>
        <dbReference type="ARBA" id="ARBA00022617"/>
    </source>
</evidence>
<dbReference type="EMBL" id="QGKY02002305">
    <property type="protein sequence ID" value="KAF2531905.1"/>
    <property type="molecule type" value="Genomic_DNA"/>
</dbReference>
<reference evidence="11" key="1">
    <citation type="submission" date="2019-12" db="EMBL/GenBank/DDBJ databases">
        <title>Genome sequencing and annotation of Brassica cretica.</title>
        <authorList>
            <person name="Studholme D.J."/>
            <person name="Sarris P.F."/>
        </authorList>
    </citation>
    <scope>NUCLEOTIDE SEQUENCE</scope>
    <source>
        <strain evidence="11">PFS-102/07</strain>
        <tissue evidence="11">Leaf</tissue>
    </source>
</reference>
<feature type="compositionally biased region" description="Polar residues" evidence="9">
    <location>
        <begin position="167"/>
        <end position="176"/>
    </location>
</feature>
<comment type="catalytic activity">
    <reaction evidence="8">
        <text>Fe(III)-heme b-[protein] + nitric oxide + H2O = Fe(II)-heme b-[protein] + nitrite + 2 H(+)</text>
        <dbReference type="Rhea" id="RHEA:77711"/>
        <dbReference type="Rhea" id="RHEA-COMP:18975"/>
        <dbReference type="Rhea" id="RHEA-COMP:18976"/>
        <dbReference type="ChEBI" id="CHEBI:15377"/>
        <dbReference type="ChEBI" id="CHEBI:15378"/>
        <dbReference type="ChEBI" id="CHEBI:16301"/>
        <dbReference type="ChEBI" id="CHEBI:16480"/>
        <dbReference type="ChEBI" id="CHEBI:55376"/>
        <dbReference type="ChEBI" id="CHEBI:60344"/>
    </reaction>
    <physiologicalReaction direction="right-to-left" evidence="8">
        <dbReference type="Rhea" id="RHEA:77713"/>
    </physiologicalReaction>
</comment>
<keyword evidence="6" id="KW-0408">Iron</keyword>
<dbReference type="PRINTS" id="PR00188">
    <property type="entry name" value="PLANTGLOBIN"/>
</dbReference>
<dbReference type="InterPro" id="IPR009050">
    <property type="entry name" value="Globin-like_sf"/>
</dbReference>
<dbReference type="PROSITE" id="PS00208">
    <property type="entry name" value="PLANT_GLOBIN"/>
    <property type="match status" value="1"/>
</dbReference>